<evidence type="ECO:0000313" key="3">
    <source>
        <dbReference type="Proteomes" id="UP000229498"/>
    </source>
</evidence>
<evidence type="ECO:0000259" key="1">
    <source>
        <dbReference type="Pfam" id="PF12697"/>
    </source>
</evidence>
<dbReference type="InterPro" id="IPR000073">
    <property type="entry name" value="AB_hydrolase_1"/>
</dbReference>
<dbReference type="Proteomes" id="UP000229498">
    <property type="component" value="Unassembled WGS sequence"/>
</dbReference>
<dbReference type="InterPro" id="IPR029058">
    <property type="entry name" value="AB_hydrolase_fold"/>
</dbReference>
<dbReference type="PANTHER" id="PTHR43689:SF8">
    <property type="entry name" value="ALPHA_BETA-HYDROLASES SUPERFAMILY PROTEIN"/>
    <property type="match status" value="1"/>
</dbReference>
<dbReference type="GO" id="GO:0016787">
    <property type="term" value="F:hydrolase activity"/>
    <property type="evidence" value="ECO:0007669"/>
    <property type="project" value="UniProtKB-KW"/>
</dbReference>
<dbReference type="OrthoDB" id="9779853at2"/>
<dbReference type="EMBL" id="PHIG01000039">
    <property type="protein sequence ID" value="PJK28731.1"/>
    <property type="molecule type" value="Genomic_DNA"/>
</dbReference>
<proteinExistence type="predicted"/>
<dbReference type="SUPFAM" id="SSF53474">
    <property type="entry name" value="alpha/beta-Hydrolases"/>
    <property type="match status" value="1"/>
</dbReference>
<accession>A0A2M9FZ34</accession>
<dbReference type="RefSeq" id="WP_109792309.1">
    <property type="nucleotide sequence ID" value="NZ_PHIG01000039.1"/>
</dbReference>
<dbReference type="AlphaFoldDB" id="A0A2M9FZ34"/>
<dbReference type="Pfam" id="PF12697">
    <property type="entry name" value="Abhydrolase_6"/>
    <property type="match status" value="1"/>
</dbReference>
<organism evidence="2 3">
    <name type="scientific">Minwuia thermotolerans</name>
    <dbReference type="NCBI Taxonomy" id="2056226"/>
    <lineage>
        <taxon>Bacteria</taxon>
        <taxon>Pseudomonadati</taxon>
        <taxon>Pseudomonadota</taxon>
        <taxon>Alphaproteobacteria</taxon>
        <taxon>Minwuiales</taxon>
        <taxon>Minwuiaceae</taxon>
        <taxon>Minwuia</taxon>
    </lineage>
</organism>
<sequence>MAGSDFVELAGGRIEYRWYGRPVSGADEPVVVLLHEGLGCVDLWRDFPDRLAAALDLRVLAYSRYGYGRSAPCRLPRPISYMHDEGRTVLPELLSALKIGPHLLVGHSDGGSIALAYAALAARSGLVGLVTMAAHIFAETVSIESIARAREAYERGKLREALARHHGDNVDCAFRGWADAWLSGAFDEWNLVDLLPRIEAPCLVIQGEGDEYGTEKQVDGIARGVAGPVETLLLPDCGHSPHRDRPEAVLPAIRRFSASLA</sequence>
<comment type="caution">
    <text evidence="2">The sequence shown here is derived from an EMBL/GenBank/DDBJ whole genome shotgun (WGS) entry which is preliminary data.</text>
</comment>
<name>A0A2M9FZ34_9PROT</name>
<reference evidence="2 3" key="1">
    <citation type="submission" date="2017-11" db="EMBL/GenBank/DDBJ databases">
        <title>Draft genome sequence of Rhizobiales bacterium SY3-13.</title>
        <authorList>
            <person name="Sun C."/>
        </authorList>
    </citation>
    <scope>NUCLEOTIDE SEQUENCE [LARGE SCALE GENOMIC DNA]</scope>
    <source>
        <strain evidence="2 3">SY3-13</strain>
    </source>
</reference>
<dbReference type="Gene3D" id="3.40.50.1820">
    <property type="entry name" value="alpha/beta hydrolase"/>
    <property type="match status" value="1"/>
</dbReference>
<dbReference type="PANTHER" id="PTHR43689">
    <property type="entry name" value="HYDROLASE"/>
    <property type="match status" value="1"/>
</dbReference>
<keyword evidence="2" id="KW-0378">Hydrolase</keyword>
<evidence type="ECO:0000313" key="2">
    <source>
        <dbReference type="EMBL" id="PJK28731.1"/>
    </source>
</evidence>
<protein>
    <submittedName>
        <fullName evidence="2">Alpha/beta hydrolase</fullName>
    </submittedName>
</protein>
<keyword evidence="3" id="KW-1185">Reference proteome</keyword>
<feature type="domain" description="AB hydrolase-1" evidence="1">
    <location>
        <begin position="31"/>
        <end position="250"/>
    </location>
</feature>
<gene>
    <name evidence="2" type="ORF">CVT23_15445</name>
</gene>